<comment type="caution">
    <text evidence="3">The sequence shown here is derived from an EMBL/GenBank/DDBJ whole genome shotgun (WGS) entry which is preliminary data.</text>
</comment>
<dbReference type="SUPFAM" id="SSF52540">
    <property type="entry name" value="P-loop containing nucleoside triphosphate hydrolases"/>
    <property type="match status" value="2"/>
</dbReference>
<dbReference type="Pfam" id="PF13476">
    <property type="entry name" value="AAA_23"/>
    <property type="match status" value="1"/>
</dbReference>
<evidence type="ECO:0000256" key="1">
    <source>
        <dbReference type="SAM" id="Coils"/>
    </source>
</evidence>
<dbReference type="PANTHER" id="PTHR32114">
    <property type="entry name" value="ABC TRANSPORTER ABCH.3"/>
    <property type="match status" value="1"/>
</dbReference>
<dbReference type="Proteomes" id="UP000637061">
    <property type="component" value="Unassembled WGS sequence"/>
</dbReference>
<feature type="coiled-coil region" evidence="1">
    <location>
        <begin position="386"/>
        <end position="460"/>
    </location>
</feature>
<feature type="coiled-coil region" evidence="1">
    <location>
        <begin position="555"/>
        <end position="640"/>
    </location>
</feature>
<dbReference type="InterPro" id="IPR027417">
    <property type="entry name" value="P-loop_NTPase"/>
</dbReference>
<dbReference type="InterPro" id="IPR038729">
    <property type="entry name" value="Rad50/SbcC_AAA"/>
</dbReference>
<dbReference type="Gene3D" id="3.40.50.300">
    <property type="entry name" value="P-loop containing nucleotide triphosphate hydrolases"/>
    <property type="match status" value="2"/>
</dbReference>
<dbReference type="GO" id="GO:0016887">
    <property type="term" value="F:ATP hydrolysis activity"/>
    <property type="evidence" value="ECO:0007669"/>
    <property type="project" value="InterPro"/>
</dbReference>
<organism evidence="3 4">
    <name type="scientific">Pseudomonas putida</name>
    <name type="common">Arthrobacter siderocapsulatus</name>
    <dbReference type="NCBI Taxonomy" id="303"/>
    <lineage>
        <taxon>Bacteria</taxon>
        <taxon>Pseudomonadati</taxon>
        <taxon>Pseudomonadota</taxon>
        <taxon>Gammaproteobacteria</taxon>
        <taxon>Pseudomonadales</taxon>
        <taxon>Pseudomonadaceae</taxon>
        <taxon>Pseudomonas</taxon>
    </lineage>
</organism>
<protein>
    <submittedName>
        <fullName evidence="3">AAA family ATPase</fullName>
    </submittedName>
</protein>
<dbReference type="AlphaFoldDB" id="A0A8I1EAN0"/>
<feature type="domain" description="Rad50/SbcC-type AAA" evidence="2">
    <location>
        <begin position="224"/>
        <end position="454"/>
    </location>
</feature>
<name>A0A8I1EAN0_PSEPU</name>
<evidence type="ECO:0000259" key="2">
    <source>
        <dbReference type="Pfam" id="PF13476"/>
    </source>
</evidence>
<dbReference type="GO" id="GO:0006302">
    <property type="term" value="P:double-strand break repair"/>
    <property type="evidence" value="ECO:0007669"/>
    <property type="project" value="InterPro"/>
</dbReference>
<gene>
    <name evidence="3" type="ORF">JEU22_03455</name>
</gene>
<evidence type="ECO:0000313" key="3">
    <source>
        <dbReference type="EMBL" id="MBI6882959.1"/>
    </source>
</evidence>
<accession>A0A8I1EAN0</accession>
<dbReference type="RefSeq" id="WP_198746582.1">
    <property type="nucleotide sequence ID" value="NZ_JAEHTE010000002.1"/>
</dbReference>
<proteinExistence type="predicted"/>
<sequence>MSTLRARARQLIGKESVLLEQARLARLDQERISKEIAELDRLLLRKDEMLATLEMLQVEAQGRKKADFEELLTSLIRDVIPDKTDSIVLTNGMRNNRASLDIDILVDGNTENVYEDKGGSISNIVAMGLRFIVLARNPNRRVLMFDEADCHLAREYIPAFASVLNSLANNMKIQVLYISHHPISSFEGYGRIIQLFKEDGKIYNRILGEEAIEQEGPDSAIRYLRLKNFGPHENTLVEFSSGLNIICGDMDLGKSKLIQAIADLTVNNGHERRIKHGKPGFEVELGLEEGMTLQWSYKREASKGEKKAKYVLKDKTGAEMETAESATEVPSWLHNYLAMPTVGGENIHLHSQKDSSYLLNSVKYTSIQRAQMLPLGRGSRDVLAMIQAFNTKLSNARSDRKRLEKELNKTQNLLATMSLILENPVSAEEQYAKCDAMVALEEDNARTEELINRIERLSTLNNIYNTSLIALDRIVMDEVKLVSDPDMLKSADLIERLNNEVTILKGIEKIPKPVPSPVLSDLAGLVASGSSINRLSSALKMLSKIDELAEISTPVLTADDAMNELTDRIEGLQNAASALQGIDNLPAIQKVELEDLSALENLISDLEALENKAAAGVESMKQCQAKIEQNKADRAALEAELGGVCPTCDSPLKDHSHD</sequence>
<keyword evidence="1" id="KW-0175">Coiled coil</keyword>
<dbReference type="EMBL" id="JAEHTE010000002">
    <property type="protein sequence ID" value="MBI6882959.1"/>
    <property type="molecule type" value="Genomic_DNA"/>
</dbReference>
<reference evidence="3" key="1">
    <citation type="submission" date="2020-12" db="EMBL/GenBank/DDBJ databases">
        <title>Enhanced detection system for hospital associated transmission using whole genome sequencing surveillance.</title>
        <authorList>
            <person name="Harrison L.H."/>
            <person name="Van Tyne D."/>
            <person name="Marsh J.W."/>
            <person name="Griffith M.P."/>
            <person name="Snyder D.J."/>
            <person name="Cooper V.S."/>
            <person name="Mustapha M."/>
        </authorList>
    </citation>
    <scope>NUCLEOTIDE SEQUENCE</scope>
    <source>
        <strain evidence="3">PSB00042</strain>
    </source>
</reference>
<dbReference type="PANTHER" id="PTHR32114:SF2">
    <property type="entry name" value="ABC TRANSPORTER ABCH.3"/>
    <property type="match status" value="1"/>
</dbReference>
<evidence type="ECO:0000313" key="4">
    <source>
        <dbReference type="Proteomes" id="UP000637061"/>
    </source>
</evidence>